<evidence type="ECO:0000313" key="6">
    <source>
        <dbReference type="Proteomes" id="UP000322976"/>
    </source>
</evidence>
<dbReference type="Proteomes" id="UP000322976">
    <property type="component" value="Unassembled WGS sequence"/>
</dbReference>
<dbReference type="GO" id="GO:0008422">
    <property type="term" value="F:beta-glucosidase activity"/>
    <property type="evidence" value="ECO:0007669"/>
    <property type="project" value="TreeGrafter"/>
</dbReference>
<keyword evidence="2 5" id="KW-0378">Hydrolase</keyword>
<evidence type="ECO:0000256" key="4">
    <source>
        <dbReference type="RuleBase" id="RU003690"/>
    </source>
</evidence>
<keyword evidence="3" id="KW-0326">Glycosidase</keyword>
<dbReference type="InterPro" id="IPR017853">
    <property type="entry name" value="GH"/>
</dbReference>
<evidence type="ECO:0000313" key="5">
    <source>
        <dbReference type="EMBL" id="TZE80968.1"/>
    </source>
</evidence>
<dbReference type="RefSeq" id="WP_149546057.1">
    <property type="nucleotide sequence ID" value="NZ_VTPS01000020.1"/>
</dbReference>
<dbReference type="PANTHER" id="PTHR10353">
    <property type="entry name" value="GLYCOSYL HYDROLASE"/>
    <property type="match status" value="1"/>
</dbReference>
<evidence type="ECO:0000256" key="1">
    <source>
        <dbReference type="ARBA" id="ARBA00010838"/>
    </source>
</evidence>
<dbReference type="SUPFAM" id="SSF51445">
    <property type="entry name" value="(Trans)glycosidases"/>
    <property type="match status" value="1"/>
</dbReference>
<dbReference type="FunFam" id="3.20.20.80:FF:000004">
    <property type="entry name" value="Beta-glucosidase 6-phospho-beta-glucosidase"/>
    <property type="match status" value="1"/>
</dbReference>
<dbReference type="AlphaFoldDB" id="A0A5D8QCB4"/>
<sequence length="461" mass="54548">MKYQFPEGFWWGSASSAAQMEGASQEGGKGSNVWDYWYTQEPNVFYNGVGPQTVTDFYHRYEEDIKLMKEFGHNSFRTSISWSRLIPEGKGEINQEAVKFYNNVIDQLIANEIEPFMALFHFDMPWEMQKIGGFENRDVVEAYKDYAGACFKLFGDRVKYWFTFNEPIVPVEGGYLNQTHYPRKQDFKAAVQVTYNTMIAQAKAIEEYKKQHQSGKIGVILNLSPVYPRSDNPFDEEAAYIADLFHNRSFLDPSIKGEYPEKLIEIIKRYNLMPDIQPGDKELIRQNTIQILGVNYYSPRRVKAKETLPNPYSPITPEWFYDNYEMPGRKMNPYRGWEIYEKGIYDIMIRIRDEYGDIERYVSENGMGVENEDRFIKDGMVQDDYRIEFVKEHLKWLYRSIQEGCNVKGYHMWTFIDNWSWLNAFKNRYGFISLDLKTLKRTPKKSAYWFKEMTKNNGFEE</sequence>
<evidence type="ECO:0000256" key="3">
    <source>
        <dbReference type="ARBA" id="ARBA00023295"/>
    </source>
</evidence>
<accession>A0A5D8QCB4</accession>
<dbReference type="InterPro" id="IPR001360">
    <property type="entry name" value="Glyco_hydro_1"/>
</dbReference>
<organism evidence="5 6">
    <name type="scientific">Calorimonas adulescens</name>
    <dbReference type="NCBI Taxonomy" id="2606906"/>
    <lineage>
        <taxon>Bacteria</taxon>
        <taxon>Bacillati</taxon>
        <taxon>Bacillota</taxon>
        <taxon>Clostridia</taxon>
        <taxon>Thermoanaerobacterales</taxon>
        <taxon>Thermoanaerobacteraceae</taxon>
        <taxon>Calorimonas</taxon>
    </lineage>
</organism>
<comment type="similarity">
    <text evidence="1 4">Belongs to the glycosyl hydrolase 1 family.</text>
</comment>
<gene>
    <name evidence="5" type="ORF">FWJ32_11270</name>
</gene>
<dbReference type="Pfam" id="PF00232">
    <property type="entry name" value="Glyco_hydro_1"/>
    <property type="match status" value="1"/>
</dbReference>
<keyword evidence="6" id="KW-1185">Reference proteome</keyword>
<comment type="caution">
    <text evidence="5">The sequence shown here is derived from an EMBL/GenBank/DDBJ whole genome shotgun (WGS) entry which is preliminary data.</text>
</comment>
<evidence type="ECO:0000256" key="2">
    <source>
        <dbReference type="ARBA" id="ARBA00022801"/>
    </source>
</evidence>
<proteinExistence type="inferred from homology"/>
<dbReference type="PRINTS" id="PR00131">
    <property type="entry name" value="GLHYDRLASE1"/>
</dbReference>
<dbReference type="PANTHER" id="PTHR10353:SF139">
    <property type="entry name" value="6-PHOSPHO-BETA-GLUCOSIDASE GMUD"/>
    <property type="match status" value="1"/>
</dbReference>
<dbReference type="GO" id="GO:0005829">
    <property type="term" value="C:cytosol"/>
    <property type="evidence" value="ECO:0007669"/>
    <property type="project" value="TreeGrafter"/>
</dbReference>
<protein>
    <submittedName>
        <fullName evidence="5">Glycoside hydrolase family 1 protein</fullName>
    </submittedName>
</protein>
<dbReference type="Gene3D" id="3.20.20.80">
    <property type="entry name" value="Glycosidases"/>
    <property type="match status" value="1"/>
</dbReference>
<reference evidence="5 6" key="1">
    <citation type="submission" date="2019-08" db="EMBL/GenBank/DDBJ databases">
        <title>Calorimonas adulescens gen. nov., sp. nov., an anaerobic thermophilic bacterium from Sakhalin hot spring.</title>
        <authorList>
            <person name="Khomyakova M.A."/>
            <person name="Merkel A.Y."/>
            <person name="Novikov A."/>
            <person name="Bonch-Osmolovskaya E.A."/>
            <person name="Slobodkin A.I."/>
        </authorList>
    </citation>
    <scope>NUCLEOTIDE SEQUENCE [LARGE SCALE GENOMIC DNA]</scope>
    <source>
        <strain evidence="5 6">A05MB</strain>
    </source>
</reference>
<name>A0A5D8QCB4_9THEO</name>
<dbReference type="GO" id="GO:0016052">
    <property type="term" value="P:carbohydrate catabolic process"/>
    <property type="evidence" value="ECO:0007669"/>
    <property type="project" value="TreeGrafter"/>
</dbReference>
<dbReference type="EMBL" id="VTPS01000020">
    <property type="protein sequence ID" value="TZE80968.1"/>
    <property type="molecule type" value="Genomic_DNA"/>
</dbReference>